<feature type="binding site" evidence="7">
    <location>
        <position position="186"/>
    </location>
    <ligand>
        <name>substrate</name>
    </ligand>
</feature>
<comment type="subunit">
    <text evidence="2 7">Homotetramer.</text>
</comment>
<evidence type="ECO:0000256" key="5">
    <source>
        <dbReference type="ARBA" id="ARBA00049534"/>
    </source>
</evidence>
<feature type="domain" description="STAS" evidence="9">
    <location>
        <begin position="344"/>
        <end position="418"/>
    </location>
</feature>
<dbReference type="Pfam" id="PF00027">
    <property type="entry name" value="cNMP_binding"/>
    <property type="match status" value="1"/>
</dbReference>
<dbReference type="CDD" id="cd07042">
    <property type="entry name" value="STAS_SulP_like_sulfate_transporter"/>
    <property type="match status" value="1"/>
</dbReference>
<protein>
    <recommendedName>
        <fullName evidence="6 7">Glutaminase</fullName>
        <ecNumber evidence="3 7">3.5.1.2</ecNumber>
    </recommendedName>
</protein>
<dbReference type="SUPFAM" id="SSF56601">
    <property type="entry name" value="beta-lactamase/transpeptidase-like"/>
    <property type="match status" value="1"/>
</dbReference>
<feature type="binding site" evidence="7">
    <location>
        <position position="111"/>
    </location>
    <ligand>
        <name>substrate</name>
    </ligand>
</feature>
<accession>A0A543FCT6</accession>
<dbReference type="SUPFAM" id="SSF51206">
    <property type="entry name" value="cAMP-binding domain-like"/>
    <property type="match status" value="1"/>
</dbReference>
<dbReference type="PANTHER" id="PTHR12544">
    <property type="entry name" value="GLUTAMINASE"/>
    <property type="match status" value="1"/>
</dbReference>
<dbReference type="Pfam" id="PF04960">
    <property type="entry name" value="Glutaminase"/>
    <property type="match status" value="1"/>
</dbReference>
<dbReference type="Pfam" id="PF01740">
    <property type="entry name" value="STAS"/>
    <property type="match status" value="1"/>
</dbReference>
<dbReference type="GO" id="GO:0006543">
    <property type="term" value="P:L-glutamine catabolic process"/>
    <property type="evidence" value="ECO:0007669"/>
    <property type="project" value="TreeGrafter"/>
</dbReference>
<dbReference type="PROSITE" id="PS50042">
    <property type="entry name" value="CNMP_BINDING_3"/>
    <property type="match status" value="1"/>
</dbReference>
<keyword evidence="7" id="KW-0007">Acetylation</keyword>
<keyword evidence="11" id="KW-1185">Reference proteome</keyword>
<dbReference type="GO" id="GO:0004359">
    <property type="term" value="F:glutaminase activity"/>
    <property type="evidence" value="ECO:0007669"/>
    <property type="project" value="UniProtKB-UniRule"/>
</dbReference>
<dbReference type="InterPro" id="IPR036513">
    <property type="entry name" value="STAS_dom_sf"/>
</dbReference>
<dbReference type="InterPro" id="IPR018490">
    <property type="entry name" value="cNMP-bd_dom_sf"/>
</dbReference>
<feature type="domain" description="Cyclic nucleotide-binding" evidence="8">
    <location>
        <begin position="467"/>
        <end position="587"/>
    </location>
</feature>
<feature type="binding site" evidence="7">
    <location>
        <position position="61"/>
    </location>
    <ligand>
        <name>substrate</name>
    </ligand>
</feature>
<dbReference type="Proteomes" id="UP000316331">
    <property type="component" value="Unassembled WGS sequence"/>
</dbReference>
<evidence type="ECO:0000256" key="2">
    <source>
        <dbReference type="ARBA" id="ARBA00011881"/>
    </source>
</evidence>
<evidence type="ECO:0000256" key="6">
    <source>
        <dbReference type="ARBA" id="ARBA00070405"/>
    </source>
</evidence>
<keyword evidence="4 7" id="KW-0378">Hydrolase</keyword>
<evidence type="ECO:0000259" key="9">
    <source>
        <dbReference type="PROSITE" id="PS50801"/>
    </source>
</evidence>
<dbReference type="HAMAP" id="MF_00313">
    <property type="entry name" value="Glutaminase"/>
    <property type="match status" value="1"/>
</dbReference>
<dbReference type="InterPro" id="IPR000595">
    <property type="entry name" value="cNMP-bd_dom"/>
</dbReference>
<feature type="binding site" evidence="7">
    <location>
        <position position="155"/>
    </location>
    <ligand>
        <name>substrate</name>
    </ligand>
</feature>
<dbReference type="GO" id="GO:0006537">
    <property type="term" value="P:glutamate biosynthetic process"/>
    <property type="evidence" value="ECO:0007669"/>
    <property type="project" value="TreeGrafter"/>
</dbReference>
<comment type="caution">
    <text evidence="10">The sequence shown here is derived from an EMBL/GenBank/DDBJ whole genome shotgun (WGS) entry which is preliminary data.</text>
</comment>
<feature type="binding site" evidence="7">
    <location>
        <position position="256"/>
    </location>
    <ligand>
        <name>substrate</name>
    </ligand>
</feature>
<dbReference type="EMBL" id="VFPG01000001">
    <property type="protein sequence ID" value="TQM31715.1"/>
    <property type="molecule type" value="Genomic_DNA"/>
</dbReference>
<reference evidence="10 11" key="1">
    <citation type="submission" date="2019-06" db="EMBL/GenBank/DDBJ databases">
        <title>Sequencing the genomes of 1000 actinobacteria strains.</title>
        <authorList>
            <person name="Klenk H.-P."/>
        </authorList>
    </citation>
    <scope>NUCLEOTIDE SEQUENCE [LARGE SCALE GENOMIC DNA]</scope>
    <source>
        <strain evidence="10 11">DSM 103495</strain>
    </source>
</reference>
<dbReference type="SMART" id="SM00100">
    <property type="entry name" value="cNMP"/>
    <property type="match status" value="1"/>
</dbReference>
<dbReference type="PANTHER" id="PTHR12544:SF29">
    <property type="entry name" value="GLUTAMINASE"/>
    <property type="match status" value="1"/>
</dbReference>
<evidence type="ECO:0000256" key="1">
    <source>
        <dbReference type="ARBA" id="ARBA00011076"/>
    </source>
</evidence>
<comment type="similarity">
    <text evidence="1 7">Belongs to the glutaminase family.</text>
</comment>
<comment type="catalytic activity">
    <reaction evidence="5 7">
        <text>L-glutamine + H2O = L-glutamate + NH4(+)</text>
        <dbReference type="Rhea" id="RHEA:15889"/>
        <dbReference type="ChEBI" id="CHEBI:15377"/>
        <dbReference type="ChEBI" id="CHEBI:28938"/>
        <dbReference type="ChEBI" id="CHEBI:29985"/>
        <dbReference type="ChEBI" id="CHEBI:58359"/>
        <dbReference type="EC" id="3.5.1.2"/>
    </reaction>
</comment>
<dbReference type="InterPro" id="IPR015868">
    <property type="entry name" value="Glutaminase"/>
</dbReference>
<dbReference type="InterPro" id="IPR012338">
    <property type="entry name" value="Beta-lactam/transpept-like"/>
</dbReference>
<dbReference type="EC" id="3.5.1.2" evidence="3 7"/>
<dbReference type="Gene3D" id="3.40.710.10">
    <property type="entry name" value="DD-peptidase/beta-lactamase superfamily"/>
    <property type="match status" value="1"/>
</dbReference>
<evidence type="ECO:0000259" key="8">
    <source>
        <dbReference type="PROSITE" id="PS50042"/>
    </source>
</evidence>
<dbReference type="CDD" id="cd00038">
    <property type="entry name" value="CAP_ED"/>
    <property type="match status" value="1"/>
</dbReference>
<dbReference type="AlphaFoldDB" id="A0A543FCT6"/>
<dbReference type="Gene3D" id="2.60.120.10">
    <property type="entry name" value="Jelly Rolls"/>
    <property type="match status" value="1"/>
</dbReference>
<dbReference type="NCBIfam" id="TIGR03814">
    <property type="entry name" value="Gln_ase"/>
    <property type="match status" value="1"/>
</dbReference>
<evidence type="ECO:0000256" key="4">
    <source>
        <dbReference type="ARBA" id="ARBA00022801"/>
    </source>
</evidence>
<dbReference type="Gene3D" id="3.30.750.24">
    <property type="entry name" value="STAS domain"/>
    <property type="match status" value="1"/>
</dbReference>
<evidence type="ECO:0000313" key="10">
    <source>
        <dbReference type="EMBL" id="TQM31715.1"/>
    </source>
</evidence>
<dbReference type="InterPro" id="IPR014710">
    <property type="entry name" value="RmlC-like_jellyroll"/>
</dbReference>
<dbReference type="FunFam" id="3.40.710.10:FF:000005">
    <property type="entry name" value="Glutaminase"/>
    <property type="match status" value="1"/>
</dbReference>
<dbReference type="SUPFAM" id="SSF52091">
    <property type="entry name" value="SpoIIaa-like"/>
    <property type="match status" value="1"/>
</dbReference>
<feature type="binding site" evidence="7">
    <location>
        <position position="162"/>
    </location>
    <ligand>
        <name>substrate</name>
    </ligand>
</feature>
<dbReference type="PROSITE" id="PS50801">
    <property type="entry name" value="STAS"/>
    <property type="match status" value="1"/>
</dbReference>
<dbReference type="InterPro" id="IPR002645">
    <property type="entry name" value="STAS_dom"/>
</dbReference>
<name>A0A543FCT6_9NOCA</name>
<gene>
    <name evidence="7" type="primary">glsA</name>
    <name evidence="10" type="ORF">FB390_3379</name>
</gene>
<feature type="binding site" evidence="7">
    <location>
        <position position="238"/>
    </location>
    <ligand>
        <name>substrate</name>
    </ligand>
</feature>
<evidence type="ECO:0000256" key="3">
    <source>
        <dbReference type="ARBA" id="ARBA00012918"/>
    </source>
</evidence>
<proteinExistence type="inferred from homology"/>
<sequence length="606" mass="65296">MVARIVADVYAECLADRSGEPADYIPELAAVQADSFGLCVATADGRVYGAGDVQAPFTIQSISKPFTYALALADRGPAAVAERIDVEPSGEAFNEISLDPVTARPRNPMINAGAISAAALIGGRDAAEKFERVRRCYSRFAGRELRVNEAVYASEARTGYRNRAIGYMLRSFGVIDSDPDEAVDRYFRQCSIDVTCHDLAVMAATLANNGVNPLTRERALSSTLTEQVLSVMTTCGMYDAAGEWVSTVGMPAKSGVGGGILAVLPGQIGIAVYSPRLDRHGNSVRGVAACRELSRRLELHFLHVTRSARTAIRADYTVVEVPSRTRRSTEEIAVLDEHGHRARIYELHGDLLFAGAEGAVHAIEKRAGELDALVIDLRRVGEVSAIAVTMLDELRRELAATGCLVALVDPDAKLGRLVSSVDPADPRGRVFVDRDTATEWCEDIVLARHRPADEPACTSITVEEHPALAALAREARARLAEDFEMRTVARGEVIAHRGSSRSGLYLILEGRVRLSFEGADGRAHRLVTLSAGMSFGEIPMLVGTPFVNEARAETTVRVAVLSPARFDMLAERAPELKLALLERLAAGAYAQMDAAVRAIAVRGGDY</sequence>
<evidence type="ECO:0000313" key="11">
    <source>
        <dbReference type="Proteomes" id="UP000316331"/>
    </source>
</evidence>
<organism evidence="10 11">
    <name type="scientific">Nocardia bhagyanarayanae</name>
    <dbReference type="NCBI Taxonomy" id="1215925"/>
    <lineage>
        <taxon>Bacteria</taxon>
        <taxon>Bacillati</taxon>
        <taxon>Actinomycetota</taxon>
        <taxon>Actinomycetes</taxon>
        <taxon>Mycobacteriales</taxon>
        <taxon>Nocardiaceae</taxon>
        <taxon>Nocardia</taxon>
    </lineage>
</organism>
<evidence type="ECO:0000256" key="7">
    <source>
        <dbReference type="HAMAP-Rule" id="MF_00313"/>
    </source>
</evidence>